<feature type="transmembrane region" description="Helical" evidence="12">
    <location>
        <begin position="278"/>
        <end position="305"/>
    </location>
</feature>
<dbReference type="Proteomes" id="UP000006867">
    <property type="component" value="Chromosome"/>
</dbReference>
<keyword evidence="6" id="KW-0598">Phosphotransferase system</keyword>
<evidence type="ECO:0000259" key="14">
    <source>
        <dbReference type="PROSITE" id="PS51103"/>
    </source>
</evidence>
<keyword evidence="9 12" id="KW-1133">Transmembrane helix</keyword>
<evidence type="ECO:0000256" key="12">
    <source>
        <dbReference type="SAM" id="Phobius"/>
    </source>
</evidence>
<dbReference type="PANTHER" id="PTHR30175:SF3">
    <property type="entry name" value="PTS SYSTEM N-ACETYLMURAMIC ACID-SPECIFIC EIIBC COMPONENT"/>
    <property type="match status" value="1"/>
</dbReference>
<keyword evidence="4" id="KW-0762">Sugar transport</keyword>
<feature type="domain" description="PTS EIIC type-1" evidence="14">
    <location>
        <begin position="116"/>
        <end position="455"/>
    </location>
</feature>
<keyword evidence="3" id="KW-1003">Cell membrane</keyword>
<dbReference type="PROSITE" id="PS51098">
    <property type="entry name" value="PTS_EIIB_TYPE_1"/>
    <property type="match status" value="1"/>
</dbReference>
<dbReference type="InterPro" id="IPR001996">
    <property type="entry name" value="PTS_IIB_1"/>
</dbReference>
<feature type="domain" description="PTS EIIB type-1" evidence="13">
    <location>
        <begin position="8"/>
        <end position="90"/>
    </location>
</feature>
<keyword evidence="8" id="KW-0418">Kinase</keyword>
<evidence type="ECO:0000256" key="8">
    <source>
        <dbReference type="ARBA" id="ARBA00022777"/>
    </source>
</evidence>
<dbReference type="InterPro" id="IPR013013">
    <property type="entry name" value="PTS_EIIC_1"/>
</dbReference>
<dbReference type="PROSITE" id="PS51103">
    <property type="entry name" value="PTS_EIIC_TYPE_1"/>
    <property type="match status" value="1"/>
</dbReference>
<evidence type="ECO:0000256" key="3">
    <source>
        <dbReference type="ARBA" id="ARBA00022475"/>
    </source>
</evidence>
<evidence type="ECO:0000256" key="2">
    <source>
        <dbReference type="ARBA" id="ARBA00022448"/>
    </source>
</evidence>
<feature type="transmembrane region" description="Helical" evidence="12">
    <location>
        <begin position="187"/>
        <end position="205"/>
    </location>
</feature>
<protein>
    <submittedName>
        <fullName evidence="15">Sugar phosphotransferase enzyme II</fullName>
    </submittedName>
</protein>
<keyword evidence="5" id="KW-0808">Transferase</keyword>
<dbReference type="EMBL" id="CP002207">
    <property type="protein sequence ID" value="ADP34814.1"/>
    <property type="molecule type" value="Genomic_DNA"/>
</dbReference>
<evidence type="ECO:0000313" key="16">
    <source>
        <dbReference type="Proteomes" id="UP000006867"/>
    </source>
</evidence>
<reference evidence="15 16" key="1">
    <citation type="journal article" date="2011" name="Front. Microbiol.">
        <title>Genomic signatures of strain selection and enhancement in Bacillus atrophaeus var. globigii, a historical biowarfare simulant.</title>
        <authorList>
            <person name="Gibbons H.S."/>
            <person name="Broomall S.M."/>
            <person name="McNew L.A."/>
            <person name="Daligault H."/>
            <person name="Chapman C."/>
            <person name="Bruce D."/>
            <person name="Karavis M."/>
            <person name="Krepps M."/>
            <person name="McGregor P.A."/>
            <person name="Hong C."/>
            <person name="Park K.H."/>
            <person name="Akmal A."/>
            <person name="Feldman A."/>
            <person name="Lin J.S."/>
            <person name="Chang W.E."/>
            <person name="Higgs B.W."/>
            <person name="Demirev P."/>
            <person name="Lindquist J."/>
            <person name="Liem A."/>
            <person name="Fochler E."/>
            <person name="Read T.D."/>
            <person name="Tapia R."/>
            <person name="Johnson S."/>
            <person name="Bishop-Lilly K.A."/>
            <person name="Detter C."/>
            <person name="Han C."/>
            <person name="Sozhamannan S."/>
            <person name="Rosenzweig C.N."/>
            <person name="Skowronski E.W."/>
        </authorList>
    </citation>
    <scope>NUCLEOTIDE SEQUENCE [LARGE SCALE GENOMIC DNA]</scope>
    <source>
        <strain evidence="15 16">1942</strain>
    </source>
</reference>
<dbReference type="Gene3D" id="3.30.1360.60">
    <property type="entry name" value="Glucose permease domain IIB"/>
    <property type="match status" value="1"/>
</dbReference>
<accession>A0ABM5M3S2</accession>
<feature type="transmembrane region" description="Helical" evidence="12">
    <location>
        <begin position="217"/>
        <end position="238"/>
    </location>
</feature>
<feature type="transmembrane region" description="Helical" evidence="12">
    <location>
        <begin position="423"/>
        <end position="445"/>
    </location>
</feature>
<evidence type="ECO:0000256" key="4">
    <source>
        <dbReference type="ARBA" id="ARBA00022597"/>
    </source>
</evidence>
<dbReference type="InterPro" id="IPR018113">
    <property type="entry name" value="PTrfase_EIIB_Cys"/>
</dbReference>
<dbReference type="Pfam" id="PF00367">
    <property type="entry name" value="PTS_EIIB"/>
    <property type="match status" value="1"/>
</dbReference>
<proteinExistence type="predicted"/>
<dbReference type="SUPFAM" id="SSF55604">
    <property type="entry name" value="Glucose permease domain IIB"/>
    <property type="match status" value="1"/>
</dbReference>
<keyword evidence="2" id="KW-0813">Transport</keyword>
<feature type="transmembrane region" description="Helical" evidence="12">
    <location>
        <begin position="244"/>
        <end position="266"/>
    </location>
</feature>
<comment type="subcellular location">
    <subcellularLocation>
        <location evidence="1">Cell membrane</location>
        <topology evidence="1">Multi-pass membrane protein</topology>
    </subcellularLocation>
</comment>
<evidence type="ECO:0000256" key="9">
    <source>
        <dbReference type="ARBA" id="ARBA00022989"/>
    </source>
</evidence>
<dbReference type="PANTHER" id="PTHR30175">
    <property type="entry name" value="PHOSPHOTRANSFERASE SYSTEM TRANSPORT PROTEIN"/>
    <property type="match status" value="1"/>
</dbReference>
<feature type="transmembrane region" description="Helical" evidence="12">
    <location>
        <begin position="325"/>
        <end position="345"/>
    </location>
</feature>
<evidence type="ECO:0000256" key="7">
    <source>
        <dbReference type="ARBA" id="ARBA00022692"/>
    </source>
</evidence>
<feature type="active site" description="Phosphocysteine intermediate; for EIIB activity" evidence="11">
    <location>
        <position position="30"/>
    </location>
</feature>
<dbReference type="CDD" id="cd00212">
    <property type="entry name" value="PTS_IIB_glc"/>
    <property type="match status" value="1"/>
</dbReference>
<dbReference type="InterPro" id="IPR003352">
    <property type="entry name" value="PTS_EIIC"/>
</dbReference>
<evidence type="ECO:0000256" key="10">
    <source>
        <dbReference type="ARBA" id="ARBA00023136"/>
    </source>
</evidence>
<feature type="transmembrane region" description="Helical" evidence="12">
    <location>
        <begin position="155"/>
        <end position="175"/>
    </location>
</feature>
<evidence type="ECO:0000259" key="13">
    <source>
        <dbReference type="PROSITE" id="PS51098"/>
    </source>
</evidence>
<sequence>MSKEEYYSTLAEKILEYCGGKANISSYTHCMTRLRITPYDSDQTDIKALKQLDGVLGVVEAETLQIILGTGVVNHVTAAFSKLLSSGEDFNLKEAAANKKAAINKKNATPFKLFLRKIASIFIPLIPALVASGLITGITKAVVQAGWLPKESQIALILTVIGSGLFTYLGILVGINAAKEFGGTPALGALAGILIINPEIANISLFGEHLLPGRGGLIGVLFAAIFIAYTEQFVRRFIPQSLDIILTPTISLLLTGILTYVIFMPAGGFISDLITSGLLAILQVGGVFAGFILGAAFLPLVVTGLHQGLTPVHLELIQSIKDDPLLPILAMGGAGQVGAAFAIFIKTKKTALKRAIVGGIPSGLLGIGEPLIFGVTLPLGRPFLTACLGAGVGGAFQAQFQIATTSIGVSGLPLTFLVHTHQIVLYLIGLLIAYAAGFLLTYAFGFKDEMADEFD</sequence>
<evidence type="ECO:0000313" key="15">
    <source>
        <dbReference type="EMBL" id="ADP34814.1"/>
    </source>
</evidence>
<dbReference type="RefSeq" id="WP_003327872.1">
    <property type="nucleotide sequence ID" value="NC_014639.1"/>
</dbReference>
<feature type="transmembrane region" description="Helical" evidence="12">
    <location>
        <begin position="121"/>
        <end position="143"/>
    </location>
</feature>
<keyword evidence="10 12" id="KW-0472">Membrane</keyword>
<dbReference type="InterPro" id="IPR036878">
    <property type="entry name" value="Glu_permease_IIB"/>
</dbReference>
<keyword evidence="7 12" id="KW-0812">Transmembrane</keyword>
<evidence type="ECO:0000256" key="11">
    <source>
        <dbReference type="PROSITE-ProRule" id="PRU00421"/>
    </source>
</evidence>
<organism evidence="15 16">
    <name type="scientific">Bacillus atrophaeus (strain 1942)</name>
    <dbReference type="NCBI Taxonomy" id="720555"/>
    <lineage>
        <taxon>Bacteria</taxon>
        <taxon>Bacillati</taxon>
        <taxon>Bacillota</taxon>
        <taxon>Bacilli</taxon>
        <taxon>Bacillales</taxon>
        <taxon>Bacillaceae</taxon>
        <taxon>Bacillus</taxon>
    </lineage>
</organism>
<dbReference type="Pfam" id="PF02378">
    <property type="entry name" value="PTS_EIIC"/>
    <property type="match status" value="1"/>
</dbReference>
<keyword evidence="16" id="KW-1185">Reference proteome</keyword>
<name>A0ABM5M3S2_BACA1</name>
<evidence type="ECO:0000256" key="1">
    <source>
        <dbReference type="ARBA" id="ARBA00004651"/>
    </source>
</evidence>
<gene>
    <name evidence="15" type="ordered locus">BATR1942_19490</name>
</gene>
<dbReference type="InterPro" id="IPR050558">
    <property type="entry name" value="PTS_Sugar-Specific_Components"/>
</dbReference>
<evidence type="ECO:0000256" key="6">
    <source>
        <dbReference type="ARBA" id="ARBA00022683"/>
    </source>
</evidence>
<evidence type="ECO:0000256" key="5">
    <source>
        <dbReference type="ARBA" id="ARBA00022679"/>
    </source>
</evidence>